<feature type="region of interest" description="Disordered" evidence="1">
    <location>
        <begin position="1"/>
        <end position="28"/>
    </location>
</feature>
<evidence type="ECO:0000256" key="1">
    <source>
        <dbReference type="SAM" id="MobiDB-lite"/>
    </source>
</evidence>
<keyword evidence="3" id="KW-1185">Reference proteome</keyword>
<dbReference type="EMBL" id="FNEE01000001">
    <property type="protein sequence ID" value="SDI24475.1"/>
    <property type="molecule type" value="Genomic_DNA"/>
</dbReference>
<feature type="compositionally biased region" description="Polar residues" evidence="1">
    <location>
        <begin position="1"/>
        <end position="11"/>
    </location>
</feature>
<dbReference type="AlphaFoldDB" id="A0A1G8IZK3"/>
<accession>A0A1G8IZK3</accession>
<sequence length="219" mass="22907">MAPSSVTSVEQTDIRSKQGGGNSPNTFASVAFGAPGPRVWSVALLHQYDVTNEPSISGVTIGGVSALRQVDHTGDGAGKAAGICIARAQPAVSSGDVVITWATSTARPAMSLVMLRVVGFNLTTLSDAAQLPDIEQNGAGKTLNIDTVAEGLHLGGACKRNTNNISWTNLTEQGEDTQGSHRRSWGWDHPTVLQSNRAVSFTSTSSALVAMLLQSFPKY</sequence>
<evidence type="ECO:0000313" key="2">
    <source>
        <dbReference type="EMBL" id="SDI24475.1"/>
    </source>
</evidence>
<reference evidence="3" key="1">
    <citation type="submission" date="2016-10" db="EMBL/GenBank/DDBJ databases">
        <authorList>
            <person name="Varghese N."/>
            <person name="Submissions S."/>
        </authorList>
    </citation>
    <scope>NUCLEOTIDE SEQUENCE [LARGE SCALE GENOMIC DNA]</scope>
    <source>
        <strain evidence="3">CGMCC 1.11022</strain>
    </source>
</reference>
<protein>
    <submittedName>
        <fullName evidence="2">Uncharacterized protein</fullName>
    </submittedName>
</protein>
<dbReference type="Proteomes" id="UP000198894">
    <property type="component" value="Unassembled WGS sequence"/>
</dbReference>
<organism evidence="2 3">
    <name type="scientific">Mesorhizobium muleiense</name>
    <dbReference type="NCBI Taxonomy" id="1004279"/>
    <lineage>
        <taxon>Bacteria</taxon>
        <taxon>Pseudomonadati</taxon>
        <taxon>Pseudomonadota</taxon>
        <taxon>Alphaproteobacteria</taxon>
        <taxon>Hyphomicrobiales</taxon>
        <taxon>Phyllobacteriaceae</taxon>
        <taxon>Mesorhizobium</taxon>
    </lineage>
</organism>
<evidence type="ECO:0000313" key="3">
    <source>
        <dbReference type="Proteomes" id="UP000198894"/>
    </source>
</evidence>
<proteinExistence type="predicted"/>
<name>A0A1G8IZK3_9HYPH</name>
<gene>
    <name evidence="2" type="ORF">SAMN05428953_101541</name>
</gene>